<gene>
    <name evidence="1" type="ORF">ABT39_MTgene3462</name>
</gene>
<comment type="caution">
    <text evidence="1">The sequence shown here is derived from an EMBL/GenBank/DDBJ whole genome shotgun (WGS) entry which is preliminary data.</text>
</comment>
<dbReference type="AlphaFoldDB" id="A0A101LTY8"/>
<sequence>MIARSGVQPEHSGVERATVRLLNNRSRLLPCSLLLSQFGALSFATEREHLLIFIPSSPAGFEEEERCLVTGAHYPLSGVRISPVWFNPIPGSPLFLFYFLAGWFSRVTC</sequence>
<keyword evidence="1" id="KW-0496">Mitochondrion</keyword>
<geneLocation type="mitochondrion" evidence="1"/>
<reference evidence="1" key="1">
    <citation type="journal article" date="2015" name="Genome Biol. Evol.">
        <title>Organellar Genomes of White Spruce (Picea glauca): Assembly and Annotation.</title>
        <authorList>
            <person name="Jackman S.D."/>
            <person name="Warren R.L."/>
            <person name="Gibb E.A."/>
            <person name="Vandervalk B.P."/>
            <person name="Mohamadi H."/>
            <person name="Chu J."/>
            <person name="Raymond A."/>
            <person name="Pleasance S."/>
            <person name="Coope R."/>
            <person name="Wildung M.R."/>
            <person name="Ritland C.E."/>
            <person name="Bousquet J."/>
            <person name="Jones S.J."/>
            <person name="Bohlmann J."/>
            <person name="Birol I."/>
        </authorList>
    </citation>
    <scope>NUCLEOTIDE SEQUENCE [LARGE SCALE GENOMIC DNA]</scope>
    <source>
        <tissue evidence="1">Flushing bud</tissue>
    </source>
</reference>
<accession>A0A101LTY8</accession>
<dbReference type="EMBL" id="LKAM01000021">
    <property type="protein sequence ID" value="KUM45289.1"/>
    <property type="molecule type" value="Genomic_DNA"/>
</dbReference>
<protein>
    <submittedName>
        <fullName evidence="1">Uncharacterized protein</fullName>
    </submittedName>
</protein>
<name>A0A101LTY8_PICGL</name>
<proteinExistence type="predicted"/>
<organism evidence="1">
    <name type="scientific">Picea glauca</name>
    <name type="common">White spruce</name>
    <name type="synonym">Pinus glauca</name>
    <dbReference type="NCBI Taxonomy" id="3330"/>
    <lineage>
        <taxon>Eukaryota</taxon>
        <taxon>Viridiplantae</taxon>
        <taxon>Streptophyta</taxon>
        <taxon>Embryophyta</taxon>
        <taxon>Tracheophyta</taxon>
        <taxon>Spermatophyta</taxon>
        <taxon>Pinopsida</taxon>
        <taxon>Pinidae</taxon>
        <taxon>Conifers I</taxon>
        <taxon>Pinales</taxon>
        <taxon>Pinaceae</taxon>
        <taxon>Picea</taxon>
    </lineage>
</organism>
<evidence type="ECO:0000313" key="1">
    <source>
        <dbReference type="EMBL" id="KUM45289.1"/>
    </source>
</evidence>